<protein>
    <recommendedName>
        <fullName evidence="3">Outer membrane protein beta-barrel domain-containing protein</fullName>
    </recommendedName>
</protein>
<dbReference type="EMBL" id="QPMM01000015">
    <property type="protein sequence ID" value="RFS19184.1"/>
    <property type="molecule type" value="Genomic_DNA"/>
</dbReference>
<organism evidence="4 5">
    <name type="scientific">Chitinophaga silvatica</name>
    <dbReference type="NCBI Taxonomy" id="2282649"/>
    <lineage>
        <taxon>Bacteria</taxon>
        <taxon>Pseudomonadati</taxon>
        <taxon>Bacteroidota</taxon>
        <taxon>Chitinophagia</taxon>
        <taxon>Chitinophagales</taxon>
        <taxon>Chitinophagaceae</taxon>
        <taxon>Chitinophaga</taxon>
    </lineage>
</organism>
<dbReference type="AlphaFoldDB" id="A0A3E1Y3F2"/>
<evidence type="ECO:0000256" key="2">
    <source>
        <dbReference type="SAM" id="SignalP"/>
    </source>
</evidence>
<dbReference type="SUPFAM" id="SSF56925">
    <property type="entry name" value="OMPA-like"/>
    <property type="match status" value="1"/>
</dbReference>
<feature type="chain" id="PRO_5017818586" description="Outer membrane protein beta-barrel domain-containing protein" evidence="2">
    <location>
        <begin position="23"/>
        <end position="343"/>
    </location>
</feature>
<dbReference type="InterPro" id="IPR011250">
    <property type="entry name" value="OMP/PagP_B-barrel"/>
</dbReference>
<reference evidence="4 5" key="1">
    <citation type="submission" date="2018-07" db="EMBL/GenBank/DDBJ databases">
        <title>Chitinophaga K2CV101002-2 sp. nov., isolated from a monsoon evergreen broad-leaved forest soil.</title>
        <authorList>
            <person name="Lv Y."/>
        </authorList>
    </citation>
    <scope>NUCLEOTIDE SEQUENCE [LARGE SCALE GENOMIC DNA]</scope>
    <source>
        <strain evidence="4 5">GDMCC 1.1288</strain>
    </source>
</reference>
<gene>
    <name evidence="4" type="ORF">DVR12_24770</name>
</gene>
<evidence type="ECO:0000259" key="3">
    <source>
        <dbReference type="Pfam" id="PF13505"/>
    </source>
</evidence>
<dbReference type="RefSeq" id="WP_116978499.1">
    <property type="nucleotide sequence ID" value="NZ_QPMM01000015.1"/>
</dbReference>
<dbReference type="Gene3D" id="2.40.160.20">
    <property type="match status" value="1"/>
</dbReference>
<dbReference type="Proteomes" id="UP000260644">
    <property type="component" value="Unassembled WGS sequence"/>
</dbReference>
<dbReference type="InterPro" id="IPR027385">
    <property type="entry name" value="Beta-barrel_OMP"/>
</dbReference>
<accession>A0A3E1Y3F2</accession>
<sequence>MKKVFLSCAVLLLSATTITLNAQDNSGSSTRPHSKFYLKAAGGYFFSVSPGQFPNVGPYPPQDLNTQFNPLNPTHPLDTISRKVLTGSYGAGVRGGLSFGYNINKYLAIEGTFNYFHSKKNLMTRQQTKLAGDTRILGFVESHGYVNAVDFAPSLVVSPGYERINPYVRFGFVVPLWGRLYIETEAAQTSNPPAGLPVPPGSQVYTTISRKEEVKPNVTIGFQGALGVSFMVSNRFDIFVEAEYRNVPVRSKSKEITRYNEVNTLVTSTGTPIQELSHRGVNDLSVAEKKTDYVTTLDQNSNTPINQQGTVVIYKDNNKPANDLKSYINIGGLGANAGVKFRL</sequence>
<dbReference type="OrthoDB" id="1322659at2"/>
<keyword evidence="1 2" id="KW-0732">Signal</keyword>
<name>A0A3E1Y3F2_9BACT</name>
<evidence type="ECO:0000313" key="5">
    <source>
        <dbReference type="Proteomes" id="UP000260644"/>
    </source>
</evidence>
<feature type="signal peptide" evidence="2">
    <location>
        <begin position="1"/>
        <end position="22"/>
    </location>
</feature>
<evidence type="ECO:0000256" key="1">
    <source>
        <dbReference type="ARBA" id="ARBA00022729"/>
    </source>
</evidence>
<proteinExistence type="predicted"/>
<comment type="caution">
    <text evidence="4">The sequence shown here is derived from an EMBL/GenBank/DDBJ whole genome shotgun (WGS) entry which is preliminary data.</text>
</comment>
<keyword evidence="5" id="KW-1185">Reference proteome</keyword>
<evidence type="ECO:0000313" key="4">
    <source>
        <dbReference type="EMBL" id="RFS19184.1"/>
    </source>
</evidence>
<dbReference type="Pfam" id="PF13505">
    <property type="entry name" value="OMP_b-brl"/>
    <property type="match status" value="1"/>
</dbReference>
<feature type="domain" description="Outer membrane protein beta-barrel" evidence="3">
    <location>
        <begin position="89"/>
        <end position="249"/>
    </location>
</feature>